<feature type="region of interest" description="Disordered" evidence="3">
    <location>
        <begin position="318"/>
        <end position="515"/>
    </location>
</feature>
<dbReference type="PANTHER" id="PTHR23280">
    <property type="entry name" value="4.1 G PROTEIN"/>
    <property type="match status" value="1"/>
</dbReference>
<dbReference type="SUPFAM" id="SSF50729">
    <property type="entry name" value="PH domain-like"/>
    <property type="match status" value="1"/>
</dbReference>
<dbReference type="PANTHER" id="PTHR23280:SF4">
    <property type="entry name" value="BAND 4.1-LIKE PROTEIN 4A"/>
    <property type="match status" value="1"/>
</dbReference>
<dbReference type="FunFam" id="1.20.80.10:FF:000003">
    <property type="entry name" value="Tyrosine-protein phosphatase non-receptor type 4"/>
    <property type="match status" value="1"/>
</dbReference>
<dbReference type="SUPFAM" id="SSF47031">
    <property type="entry name" value="Second domain of FERM"/>
    <property type="match status" value="1"/>
</dbReference>
<dbReference type="SMART" id="SM01196">
    <property type="entry name" value="FERM_C"/>
    <property type="match status" value="1"/>
</dbReference>
<organism evidence="4 5">
    <name type="scientific">Paramuricea clavata</name>
    <name type="common">Red gorgonian</name>
    <name type="synonym">Violescent sea-whip</name>
    <dbReference type="NCBI Taxonomy" id="317549"/>
    <lineage>
        <taxon>Eukaryota</taxon>
        <taxon>Metazoa</taxon>
        <taxon>Cnidaria</taxon>
        <taxon>Anthozoa</taxon>
        <taxon>Octocorallia</taxon>
        <taxon>Malacalcyonacea</taxon>
        <taxon>Plexauridae</taxon>
        <taxon>Paramuricea</taxon>
    </lineage>
</organism>
<accession>A0A7D9E537</accession>
<dbReference type="SUPFAM" id="SSF54236">
    <property type="entry name" value="Ubiquitin-like"/>
    <property type="match status" value="1"/>
</dbReference>
<dbReference type="InterPro" id="IPR035963">
    <property type="entry name" value="FERM_2"/>
</dbReference>
<dbReference type="SMART" id="SM01195">
    <property type="entry name" value="FA"/>
    <property type="match status" value="1"/>
</dbReference>
<comment type="subcellular location">
    <subcellularLocation>
        <location evidence="1">Cytoplasm</location>
    </subcellularLocation>
</comment>
<dbReference type="Pfam" id="PF08736">
    <property type="entry name" value="FA"/>
    <property type="match status" value="1"/>
</dbReference>
<feature type="compositionally biased region" description="Polar residues" evidence="3">
    <location>
        <begin position="352"/>
        <end position="382"/>
    </location>
</feature>
<keyword evidence="5" id="KW-1185">Reference proteome</keyword>
<dbReference type="Gene3D" id="2.30.29.30">
    <property type="entry name" value="Pleckstrin-homology domain (PH domain)/Phosphotyrosine-binding domain (PTB)"/>
    <property type="match status" value="1"/>
</dbReference>
<feature type="compositionally biased region" description="Basic residues" evidence="3">
    <location>
        <begin position="448"/>
        <end position="458"/>
    </location>
</feature>
<feature type="non-terminal residue" evidence="4">
    <location>
        <position position="515"/>
    </location>
</feature>
<dbReference type="Gene3D" id="3.10.20.90">
    <property type="entry name" value="Phosphatidylinositol 3-kinase Catalytic Subunit, Chain A, domain 1"/>
    <property type="match status" value="1"/>
</dbReference>
<dbReference type="GO" id="GO:0016020">
    <property type="term" value="C:membrane"/>
    <property type="evidence" value="ECO:0007669"/>
    <property type="project" value="UniProtKB-ARBA"/>
</dbReference>
<dbReference type="PROSITE" id="PS50057">
    <property type="entry name" value="FERM_3"/>
    <property type="match status" value="1"/>
</dbReference>
<dbReference type="Gene3D" id="1.20.80.10">
    <property type="match status" value="1"/>
</dbReference>
<feature type="compositionally biased region" description="Polar residues" evidence="3">
    <location>
        <begin position="498"/>
        <end position="515"/>
    </location>
</feature>
<dbReference type="GO" id="GO:0005737">
    <property type="term" value="C:cytoplasm"/>
    <property type="evidence" value="ECO:0007669"/>
    <property type="project" value="UniProtKB-SubCell"/>
</dbReference>
<dbReference type="InterPro" id="IPR014847">
    <property type="entry name" value="FA"/>
</dbReference>
<dbReference type="EMBL" id="CACRXK020004187">
    <property type="protein sequence ID" value="CAB4001823.1"/>
    <property type="molecule type" value="Genomic_DNA"/>
</dbReference>
<evidence type="ECO:0000256" key="1">
    <source>
        <dbReference type="ARBA" id="ARBA00004496"/>
    </source>
</evidence>
<evidence type="ECO:0000313" key="5">
    <source>
        <dbReference type="Proteomes" id="UP001152795"/>
    </source>
</evidence>
<dbReference type="Pfam" id="PF09379">
    <property type="entry name" value="FERM_N"/>
    <property type="match status" value="1"/>
</dbReference>
<dbReference type="InterPro" id="IPR014352">
    <property type="entry name" value="FERM/acyl-CoA-bd_prot_sf"/>
</dbReference>
<reference evidence="4" key="1">
    <citation type="submission" date="2020-04" db="EMBL/GenBank/DDBJ databases">
        <authorList>
            <person name="Alioto T."/>
            <person name="Alioto T."/>
            <person name="Gomez Garrido J."/>
        </authorList>
    </citation>
    <scope>NUCLEOTIDE SEQUENCE</scope>
    <source>
        <strain evidence="4">A484AB</strain>
    </source>
</reference>
<dbReference type="OrthoDB" id="6235974at2759"/>
<evidence type="ECO:0000256" key="2">
    <source>
        <dbReference type="ARBA" id="ARBA00022490"/>
    </source>
</evidence>
<dbReference type="FunFam" id="2.30.29.30:FF:000002">
    <property type="entry name" value="Band 4.1-like protein 5 isoform 1"/>
    <property type="match status" value="1"/>
</dbReference>
<keyword evidence="2" id="KW-0963">Cytoplasm</keyword>
<sequence length="515" mass="59782">MSCFGGENKAIVCHVVLLDEAEIAIEIKAHTKGQELLNQVFNRMNLFERDYFGLRFLDHCEEARWLDPEKSIIKQNRNISVFYFGVRFYSSDPCKLQEEITRYFFFQQLKRDILQSRLHCSFTVATRLFAYVVQAELGDFDQQRHTMGYVSEFRFLPNQSEEMEEQAEQIHKTLKNMVPADCELEFLDKAKWLDLYGADMHHVRGDDGVDYEFGIKPSGLLVKKRGNIIGNYVWPKISKLYFKGKKFYLSVWGKNEKEDSYTFVLPRKSSCKHLWKNCVEHHAFFRLEKCNNSAPPAEKLFRFGSKHRYSGRTQYEALQESMRRKRQAPEVHRKTSKKYPRRSFQEKRKATPGSQGRKSPSGLRTHSPQAANGNNRWSQSSAEPKMNGVSRSSGLYTNGERTPNGSSHLAKFPKPGRRPGHLSGSDTESGRRRRGGRNYVSDDEAEVRRRRHRRRRNNRGYASAGDASGTETEGANYTERPRARSRGYYTETEDPYDSTAQWVDSTQNIHQAARE</sequence>
<evidence type="ECO:0000256" key="3">
    <source>
        <dbReference type="SAM" id="MobiDB-lite"/>
    </source>
</evidence>
<dbReference type="InterPro" id="IPR011993">
    <property type="entry name" value="PH-like_dom_sf"/>
</dbReference>
<comment type="caution">
    <text evidence="4">The sequence shown here is derived from an EMBL/GenBank/DDBJ whole genome shotgun (WGS) entry which is preliminary data.</text>
</comment>
<dbReference type="CDD" id="cd14473">
    <property type="entry name" value="FERM_B-lobe"/>
    <property type="match status" value="1"/>
</dbReference>
<dbReference type="InterPro" id="IPR019749">
    <property type="entry name" value="Band_41_domain"/>
</dbReference>
<dbReference type="Pfam" id="PF09380">
    <property type="entry name" value="FERM_C"/>
    <property type="match status" value="1"/>
</dbReference>
<dbReference type="InterPro" id="IPR018979">
    <property type="entry name" value="FERM_N"/>
</dbReference>
<dbReference type="InterPro" id="IPR000299">
    <property type="entry name" value="FERM_domain"/>
</dbReference>
<feature type="compositionally biased region" description="Polar residues" evidence="3">
    <location>
        <begin position="389"/>
        <end position="407"/>
    </location>
</feature>
<dbReference type="PRINTS" id="PR00935">
    <property type="entry name" value="BAND41"/>
</dbReference>
<evidence type="ECO:0000313" key="4">
    <source>
        <dbReference type="EMBL" id="CAB4001823.1"/>
    </source>
</evidence>
<dbReference type="Proteomes" id="UP001152795">
    <property type="component" value="Unassembled WGS sequence"/>
</dbReference>
<dbReference type="InterPro" id="IPR018980">
    <property type="entry name" value="FERM_PH-like_C"/>
</dbReference>
<protein>
    <submittedName>
        <fullName evidence="4">Band 4</fullName>
    </submittedName>
</protein>
<dbReference type="FunFam" id="3.10.20.90:FF:000039">
    <property type="entry name" value="Tyrosine-protein phosphatase non-receptor type"/>
    <property type="match status" value="1"/>
</dbReference>
<dbReference type="SMART" id="SM00295">
    <property type="entry name" value="B41"/>
    <property type="match status" value="1"/>
</dbReference>
<gene>
    <name evidence="4" type="ORF">PACLA_8A020760</name>
</gene>
<dbReference type="GO" id="GO:0005856">
    <property type="term" value="C:cytoskeleton"/>
    <property type="evidence" value="ECO:0007669"/>
    <property type="project" value="TreeGrafter"/>
</dbReference>
<dbReference type="InterPro" id="IPR019748">
    <property type="entry name" value="FERM_central"/>
</dbReference>
<dbReference type="CDD" id="cd13186">
    <property type="entry name" value="FERM_C_NBL4_NBL5"/>
    <property type="match status" value="1"/>
</dbReference>
<dbReference type="Pfam" id="PF00373">
    <property type="entry name" value="FERM_M"/>
    <property type="match status" value="1"/>
</dbReference>
<proteinExistence type="predicted"/>
<dbReference type="GO" id="GO:0031032">
    <property type="term" value="P:actomyosin structure organization"/>
    <property type="evidence" value="ECO:0007669"/>
    <property type="project" value="TreeGrafter"/>
</dbReference>
<name>A0A7D9E537_PARCT</name>
<dbReference type="InterPro" id="IPR029071">
    <property type="entry name" value="Ubiquitin-like_domsf"/>
</dbReference>
<dbReference type="AlphaFoldDB" id="A0A7D9E537"/>